<dbReference type="InterPro" id="IPR005303">
    <property type="entry name" value="MOCOS_middle"/>
</dbReference>
<dbReference type="EMBL" id="JAGPYM010000007">
    <property type="protein sequence ID" value="KAH6892372.1"/>
    <property type="molecule type" value="Genomic_DNA"/>
</dbReference>
<evidence type="ECO:0000259" key="5">
    <source>
        <dbReference type="PROSITE" id="PS51340"/>
    </source>
</evidence>
<dbReference type="GO" id="GO:0008265">
    <property type="term" value="F:molybdenum cofactor sulfurtransferase activity"/>
    <property type="evidence" value="ECO:0007669"/>
    <property type="project" value="UniProtKB-UniRule"/>
</dbReference>
<dbReference type="Pfam" id="PF03476">
    <property type="entry name" value="MOSC_N"/>
    <property type="match status" value="1"/>
</dbReference>
<keyword evidence="7" id="KW-1185">Reference proteome</keyword>
<dbReference type="EC" id="2.8.1.9" evidence="4"/>
<dbReference type="InterPro" id="IPR011037">
    <property type="entry name" value="Pyrv_Knase-like_insert_dom_sf"/>
</dbReference>
<feature type="domain" description="MOSC" evidence="5">
    <location>
        <begin position="645"/>
        <end position="790"/>
    </location>
</feature>
<evidence type="ECO:0000313" key="6">
    <source>
        <dbReference type="EMBL" id="KAH6892372.1"/>
    </source>
</evidence>
<evidence type="ECO:0000256" key="1">
    <source>
        <dbReference type="ARBA" id="ARBA00022679"/>
    </source>
</evidence>
<dbReference type="InterPro" id="IPR028886">
    <property type="entry name" value="MoCo_sulfurase"/>
</dbReference>
<comment type="function">
    <text evidence="4">Sulfurates the molybdenum cofactor. Sulfation of molybdenum is essential for xanthine dehydrogenase (XDH) and aldehyde oxidase (ADO) enzymes in which molybdenum cofactor is liganded by 1 oxygen and 1 sulfur atom in active form.</text>
</comment>
<dbReference type="GO" id="GO:0030170">
    <property type="term" value="F:pyridoxal phosphate binding"/>
    <property type="evidence" value="ECO:0007669"/>
    <property type="project" value="UniProtKB-UniRule"/>
</dbReference>
<dbReference type="Gene3D" id="3.40.640.10">
    <property type="entry name" value="Type I PLP-dependent aspartate aminotransferase-like (Major domain)"/>
    <property type="match status" value="1"/>
</dbReference>
<dbReference type="Pfam" id="PF00266">
    <property type="entry name" value="Aminotran_5"/>
    <property type="match status" value="1"/>
</dbReference>
<comment type="caution">
    <text evidence="6">The sequence shown here is derived from an EMBL/GenBank/DDBJ whole genome shotgun (WGS) entry which is preliminary data.</text>
</comment>
<dbReference type="Proteomes" id="UP000777438">
    <property type="component" value="Unassembled WGS sequence"/>
</dbReference>
<dbReference type="AlphaFoldDB" id="A0A9P8W829"/>
<protein>
    <recommendedName>
        <fullName evidence="4">Molybdenum cofactor sulfurase</fullName>
        <shortName evidence="4">MCS</shortName>
        <shortName evidence="4">MOS</shortName>
        <shortName evidence="4">MoCo sulfurase</shortName>
        <ecNumber evidence="4">2.8.1.9</ecNumber>
    </recommendedName>
    <alternativeName>
        <fullName evidence="4">Molybdenum cofactor sulfurtransferase</fullName>
    </alternativeName>
</protein>
<evidence type="ECO:0000313" key="7">
    <source>
        <dbReference type="Proteomes" id="UP000777438"/>
    </source>
</evidence>
<keyword evidence="1 4" id="KW-0808">Transferase</keyword>
<sequence>MTTGGARAYNDRIESFRDDEYPMLRDQIYLDHAATTLYAKSLLEKFTADMTASLYGNPHSASPSSNFSTTRIEQVRERVLRFFNADPSKFDVVFVANATAGVKLVSEALRACPDGFDYLYHQACHTSLVGVRQEASDSLCVDDKAIQNWMGDSTLLNGIGTRRTTLFAYPAQSNMDGRRFPLDWSHKMRSRHTSSSNRCYTLLDAAAYVATSPLDLSHAESAPDFTVLSFYKIFGFPHCGALIVRRKAASVFQHRKYFGGGTVDMVLCGREQWHARKSQSLHASLEDGTLPIDSIIALGAAFDVHKRLFGSMVDISKHTTYLTQRLRAGLASLRHGNGERVCVLYSPKENDVDASLGMGPVIAFNLRMCSGSWVSLTEFDKLASVRGFHTRTGGLCNPGGVAAALELEPWEMKKNFSAGFRCGDENDIRNGKPTGVIRVSLGALSTVKDVDMFLAFVSEFYQTSQASDMHVEDIVVYPIKSCGGFHVPKGQRWEVKPEGLAWDREWCLIHSASGQVLSQKRYPLMALLRPHINLETGMLVVTFQGWPPSNVEASISIPLSEEEALLHPTVTMKNTPSRVCGQEISAQRYVCTDMNDFFSNILGVQCVLARFPAGGDGKSMRYAKAHKKHRSDHAPKREAVNCVKTPATPHGLNPEAKRRKILLSNESPMLLINSASLSALNREIVTRGGKPASPDVFRANIVVGSKNRTSESLPYSEDFWDRLRIGGQEFETMGSCQRCHMVCINQQTATKSNEPFVTLSRTRRFDGKVFFGTHTLGIAIGDAVQAINEI</sequence>
<comment type="similarity">
    <text evidence="4">Belongs to the class-V pyridoxal-phosphate-dependent aminotransferase family. MOCOS subfamily.</text>
</comment>
<dbReference type="PROSITE" id="PS50231">
    <property type="entry name" value="RICIN_B_LECTIN"/>
    <property type="match status" value="1"/>
</dbReference>
<dbReference type="InterPro" id="IPR005302">
    <property type="entry name" value="MoCF_Sase_C"/>
</dbReference>
<reference evidence="6 7" key="1">
    <citation type="journal article" date="2021" name="Nat. Commun.">
        <title>Genetic determinants of endophytism in the Arabidopsis root mycobiome.</title>
        <authorList>
            <person name="Mesny F."/>
            <person name="Miyauchi S."/>
            <person name="Thiergart T."/>
            <person name="Pickel B."/>
            <person name="Atanasova L."/>
            <person name="Karlsson M."/>
            <person name="Huettel B."/>
            <person name="Barry K.W."/>
            <person name="Haridas S."/>
            <person name="Chen C."/>
            <person name="Bauer D."/>
            <person name="Andreopoulos W."/>
            <person name="Pangilinan J."/>
            <person name="LaButti K."/>
            <person name="Riley R."/>
            <person name="Lipzen A."/>
            <person name="Clum A."/>
            <person name="Drula E."/>
            <person name="Henrissat B."/>
            <person name="Kohler A."/>
            <person name="Grigoriev I.V."/>
            <person name="Martin F.M."/>
            <person name="Hacquard S."/>
        </authorList>
    </citation>
    <scope>NUCLEOTIDE SEQUENCE [LARGE SCALE GENOMIC DNA]</scope>
    <source>
        <strain evidence="6 7">MPI-CAGE-CH-0241</strain>
    </source>
</reference>
<feature type="active site" evidence="4">
    <location>
        <position position="396"/>
    </location>
</feature>
<dbReference type="OrthoDB" id="10264306at2759"/>
<dbReference type="SUPFAM" id="SSF53383">
    <property type="entry name" value="PLP-dependent transferases"/>
    <property type="match status" value="1"/>
</dbReference>
<keyword evidence="2 4" id="KW-0663">Pyridoxal phosphate</keyword>
<accession>A0A9P8W829</accession>
<proteinExistence type="inferred from homology"/>
<evidence type="ECO:0000256" key="3">
    <source>
        <dbReference type="ARBA" id="ARBA00023150"/>
    </source>
</evidence>
<dbReference type="GO" id="GO:0016829">
    <property type="term" value="F:lyase activity"/>
    <property type="evidence" value="ECO:0007669"/>
    <property type="project" value="UniProtKB-UniRule"/>
</dbReference>
<dbReference type="PANTHER" id="PTHR14237">
    <property type="entry name" value="MOLYBDOPTERIN COFACTOR SULFURASE MOSC"/>
    <property type="match status" value="1"/>
</dbReference>
<dbReference type="InterPro" id="IPR015421">
    <property type="entry name" value="PyrdxlP-dep_Trfase_major"/>
</dbReference>
<organism evidence="6 7">
    <name type="scientific">Thelonectria olida</name>
    <dbReference type="NCBI Taxonomy" id="1576542"/>
    <lineage>
        <taxon>Eukaryota</taxon>
        <taxon>Fungi</taxon>
        <taxon>Dikarya</taxon>
        <taxon>Ascomycota</taxon>
        <taxon>Pezizomycotina</taxon>
        <taxon>Sordariomycetes</taxon>
        <taxon>Hypocreomycetidae</taxon>
        <taxon>Hypocreales</taxon>
        <taxon>Nectriaceae</taxon>
        <taxon>Thelonectria</taxon>
    </lineage>
</organism>
<keyword evidence="3 4" id="KW-0501">Molybdenum cofactor biosynthesis</keyword>
<evidence type="ECO:0000256" key="2">
    <source>
        <dbReference type="ARBA" id="ARBA00022898"/>
    </source>
</evidence>
<dbReference type="PANTHER" id="PTHR14237:SF80">
    <property type="entry name" value="MOLYBDENUM COFACTOR SULFURASE"/>
    <property type="match status" value="1"/>
</dbReference>
<dbReference type="SUPFAM" id="SSF50800">
    <property type="entry name" value="PK beta-barrel domain-like"/>
    <property type="match status" value="1"/>
</dbReference>
<dbReference type="PROSITE" id="PS51340">
    <property type="entry name" value="MOSC"/>
    <property type="match status" value="1"/>
</dbReference>
<dbReference type="InterPro" id="IPR015424">
    <property type="entry name" value="PyrdxlP-dep_Trfase"/>
</dbReference>
<dbReference type="GO" id="GO:0006777">
    <property type="term" value="P:Mo-molybdopterin cofactor biosynthetic process"/>
    <property type="evidence" value="ECO:0007669"/>
    <property type="project" value="UniProtKB-UniRule"/>
</dbReference>
<evidence type="ECO:0000256" key="4">
    <source>
        <dbReference type="HAMAP-Rule" id="MF_03050"/>
    </source>
</evidence>
<comment type="catalytic activity">
    <reaction evidence="4">
        <text>Mo-molybdopterin + L-cysteine + AH2 = thio-Mo-molybdopterin + L-alanine + A + H2O</text>
        <dbReference type="Rhea" id="RHEA:42636"/>
        <dbReference type="ChEBI" id="CHEBI:13193"/>
        <dbReference type="ChEBI" id="CHEBI:15377"/>
        <dbReference type="ChEBI" id="CHEBI:17499"/>
        <dbReference type="ChEBI" id="CHEBI:35235"/>
        <dbReference type="ChEBI" id="CHEBI:57972"/>
        <dbReference type="ChEBI" id="CHEBI:71302"/>
        <dbReference type="ChEBI" id="CHEBI:82685"/>
        <dbReference type="EC" id="2.8.1.9"/>
    </reaction>
</comment>
<comment type="cofactor">
    <cofactor evidence="4">
        <name>pyridoxal 5'-phosphate</name>
        <dbReference type="ChEBI" id="CHEBI:597326"/>
    </cofactor>
</comment>
<dbReference type="SUPFAM" id="SSF141673">
    <property type="entry name" value="MOSC N-terminal domain-like"/>
    <property type="match status" value="1"/>
</dbReference>
<dbReference type="InterPro" id="IPR000192">
    <property type="entry name" value="Aminotrans_V_dom"/>
</dbReference>
<dbReference type="GO" id="GO:0030151">
    <property type="term" value="F:molybdenum ion binding"/>
    <property type="evidence" value="ECO:0007669"/>
    <property type="project" value="UniProtKB-UniRule"/>
</dbReference>
<dbReference type="HAMAP" id="MF_03050">
    <property type="entry name" value="MOCOS"/>
    <property type="match status" value="1"/>
</dbReference>
<feature type="modified residue" description="N6-(pyridoxal phosphate)lysine" evidence="4">
    <location>
        <position position="232"/>
    </location>
</feature>
<gene>
    <name evidence="4" type="primary">hxB</name>
    <name evidence="6" type="ORF">B0T10DRAFT_594067</name>
</gene>
<name>A0A9P8W829_9HYPO</name>
<dbReference type="Pfam" id="PF03473">
    <property type="entry name" value="MOSC"/>
    <property type="match status" value="1"/>
</dbReference>